<keyword evidence="3" id="KW-1185">Reference proteome</keyword>
<comment type="caution">
    <text evidence="2">The sequence shown here is derived from an EMBL/GenBank/DDBJ whole genome shotgun (WGS) entry which is preliminary data.</text>
</comment>
<evidence type="ECO:0000313" key="2">
    <source>
        <dbReference type="EMBL" id="KAK8861337.1"/>
    </source>
</evidence>
<evidence type="ECO:0000313" key="3">
    <source>
        <dbReference type="Proteomes" id="UP001388673"/>
    </source>
</evidence>
<organism evidence="2 3">
    <name type="scientific">Kwoniella newhampshirensis</name>
    <dbReference type="NCBI Taxonomy" id="1651941"/>
    <lineage>
        <taxon>Eukaryota</taxon>
        <taxon>Fungi</taxon>
        <taxon>Dikarya</taxon>
        <taxon>Basidiomycota</taxon>
        <taxon>Agaricomycotina</taxon>
        <taxon>Tremellomycetes</taxon>
        <taxon>Tremellales</taxon>
        <taxon>Cryptococcaceae</taxon>
        <taxon>Kwoniella</taxon>
    </lineage>
</organism>
<keyword evidence="1" id="KW-0732">Signal</keyword>
<dbReference type="EMBL" id="JBCAWK010000004">
    <property type="protein sequence ID" value="KAK8861337.1"/>
    <property type="molecule type" value="Genomic_DNA"/>
</dbReference>
<feature type="chain" id="PRO_5043530711" evidence="1">
    <location>
        <begin position="18"/>
        <end position="538"/>
    </location>
</feature>
<reference evidence="2 3" key="1">
    <citation type="journal article" date="2024" name="bioRxiv">
        <title>Comparative genomics of Cryptococcus and Kwoniella reveals pathogenesis evolution and contrasting karyotype dynamics via intercentromeric recombination or chromosome fusion.</title>
        <authorList>
            <person name="Coelho M.A."/>
            <person name="David-Palma M."/>
            <person name="Shea T."/>
            <person name="Bowers K."/>
            <person name="McGinley-Smith S."/>
            <person name="Mohammad A.W."/>
            <person name="Gnirke A."/>
            <person name="Yurkov A.M."/>
            <person name="Nowrousian M."/>
            <person name="Sun S."/>
            <person name="Cuomo C.A."/>
            <person name="Heitman J."/>
        </authorList>
    </citation>
    <scope>NUCLEOTIDE SEQUENCE [LARGE SCALE GENOMIC DNA]</scope>
    <source>
        <strain evidence="2 3">CBS 13917</strain>
    </source>
</reference>
<protein>
    <submittedName>
        <fullName evidence="2">Uncharacterized protein</fullName>
    </submittedName>
</protein>
<dbReference type="AlphaFoldDB" id="A0AAW0YQD0"/>
<proteinExistence type="predicted"/>
<feature type="signal peptide" evidence="1">
    <location>
        <begin position="1"/>
        <end position="17"/>
    </location>
</feature>
<sequence length="538" mass="57341">MLTATILFSVLTVLAQAAPLPMPAVKQSNKLASRFYNHPESILYHQTPCWDNGLEGVLQDDVCVLAALDVGRTYSPQGYRPDLTSGQPCTQNGRQGIWQDTTCILADVDLNLTKKSILSNPSFGPNEPCLLHGQKGHYRDGLCDILGLDLDLDVNDGPDFIHDRRPVYHLPTSGDDCWLDGQHGFWRDDLCILADLNIAKRYVPYQSEGVVGEVVDTLTGSRDYPHHYPRSTLPLPVEGDDSFLSADALLEVIPGNSHSGFLKRNGVLHNAPDDNIVDGAVRTLTQIVDHTTTKRGLLGLGDGGDLLGGESRPTYTSEYNHRAQHDQDNDVLDGVEAALDVDVDTDDQPYYGTHGREGLAGLPIKRDILKNGGGGGGGGLNVLSSITGVLSPSNNDRYVNSDPHIIHSGPPTLDPFPYQTDDLLAQVNVDSTLDLDNVSTYPSGSRYIPSYDRNDNLGGILPIPGSNHGHLLGGGLIKRDLGGLDNVNGLGLDKITSSGGDMPVVADLLGDNGIAGAQDGLPVVGGGGKKGGLIPGLL</sequence>
<evidence type="ECO:0000256" key="1">
    <source>
        <dbReference type="SAM" id="SignalP"/>
    </source>
</evidence>
<dbReference type="Proteomes" id="UP001388673">
    <property type="component" value="Unassembled WGS sequence"/>
</dbReference>
<accession>A0AAW0YQD0</accession>
<dbReference type="RefSeq" id="XP_066803962.1">
    <property type="nucleotide sequence ID" value="XM_066945273.1"/>
</dbReference>
<dbReference type="KEGG" id="kne:92179415"/>
<name>A0AAW0YQD0_9TREE</name>
<gene>
    <name evidence="2" type="ORF">IAR55_002156</name>
</gene>
<dbReference type="GeneID" id="92179415"/>